<feature type="transmembrane region" description="Helical" evidence="6">
    <location>
        <begin position="216"/>
        <end position="238"/>
    </location>
</feature>
<protein>
    <submittedName>
        <fullName evidence="7">O-antigen translocase</fullName>
    </submittedName>
</protein>
<dbReference type="OrthoDB" id="9769862at2"/>
<evidence type="ECO:0000256" key="6">
    <source>
        <dbReference type="SAM" id="Phobius"/>
    </source>
</evidence>
<comment type="caution">
    <text evidence="7">The sequence shown here is derived from an EMBL/GenBank/DDBJ whole genome shotgun (WGS) entry which is preliminary data.</text>
</comment>
<dbReference type="GO" id="GO:0005886">
    <property type="term" value="C:plasma membrane"/>
    <property type="evidence" value="ECO:0007669"/>
    <property type="project" value="UniProtKB-SubCell"/>
</dbReference>
<reference evidence="7 8" key="1">
    <citation type="journal article" date="2018" name="Genet. Mol. Biol.">
        <title>The genome sequence of Dyella jiangningensis FCAV SCS01 from a lignocellulose-decomposing microbial consortium metagenome reveals potential for biotechnological applications.</title>
        <authorList>
            <person name="Desiderato J.G."/>
            <person name="Alvarenga D.O."/>
            <person name="Constancio M.T.L."/>
            <person name="Alves L.M.C."/>
            <person name="Varani A.M."/>
        </authorList>
    </citation>
    <scope>NUCLEOTIDE SEQUENCE [LARGE SCALE GENOMIC DNA]</scope>
    <source>
        <strain evidence="7 8">FCAV SCS01</strain>
    </source>
</reference>
<name>A0A328P7J4_9GAMM</name>
<feature type="transmembrane region" description="Helical" evidence="6">
    <location>
        <begin position="118"/>
        <end position="136"/>
    </location>
</feature>
<evidence type="ECO:0000256" key="4">
    <source>
        <dbReference type="ARBA" id="ARBA00022989"/>
    </source>
</evidence>
<comment type="subcellular location">
    <subcellularLocation>
        <location evidence="1">Cell membrane</location>
        <topology evidence="1">Multi-pass membrane protein</topology>
    </subcellularLocation>
</comment>
<evidence type="ECO:0000256" key="3">
    <source>
        <dbReference type="ARBA" id="ARBA00022692"/>
    </source>
</evidence>
<feature type="transmembrane region" description="Helical" evidence="6">
    <location>
        <begin position="43"/>
        <end position="67"/>
    </location>
</feature>
<feature type="transmembrane region" description="Helical" evidence="6">
    <location>
        <begin position="258"/>
        <end position="278"/>
    </location>
</feature>
<dbReference type="AlphaFoldDB" id="A0A328P7J4"/>
<dbReference type="CDD" id="cd13125">
    <property type="entry name" value="MATE_like_10"/>
    <property type="match status" value="1"/>
</dbReference>
<organism evidence="7 8">
    <name type="scientific">Dyella jiangningensis</name>
    <dbReference type="NCBI Taxonomy" id="1379159"/>
    <lineage>
        <taxon>Bacteria</taxon>
        <taxon>Pseudomonadati</taxon>
        <taxon>Pseudomonadota</taxon>
        <taxon>Gammaproteobacteria</taxon>
        <taxon>Lysobacterales</taxon>
        <taxon>Rhodanobacteraceae</taxon>
        <taxon>Dyella</taxon>
    </lineage>
</organism>
<dbReference type="GO" id="GO:0009246">
    <property type="term" value="P:enterobacterial common antigen biosynthetic process"/>
    <property type="evidence" value="ECO:0007669"/>
    <property type="project" value="InterPro"/>
</dbReference>
<keyword evidence="2" id="KW-1003">Cell membrane</keyword>
<feature type="transmembrane region" description="Helical" evidence="6">
    <location>
        <begin position="79"/>
        <end position="106"/>
    </location>
</feature>
<keyword evidence="8" id="KW-1185">Reference proteome</keyword>
<feature type="transmembrane region" description="Helical" evidence="6">
    <location>
        <begin position="362"/>
        <end position="381"/>
    </location>
</feature>
<sequence>MNLMRASVYTAASTAARLLAGLVVIKLVAWFAGPEGVGRLGQFMSLMSLLAVLAGGGISAGIVKYVAEYRDDPQRLQRLLGAALWYALGASLLMGVVTLLFSVPLARWLLGDGRYADLIRILAVAQLGIALANYVLAVINGFMDVRRLALVQIAGSVLNVALVAWLSHWLQLYGALLALVLGQTLWLAVGVPAWWRSPYFQRGMLRLRFDREMIGRLAGFSVMTLTAALLSPLVNIAVRDHLAAQFGWEQVGYWQAVSKVSDAYLLFITTAINVYYLPKLASIDDRALLALEIRNAYRFLLPLVVLLALAIFIARGWVTALLFSEGFAPANVLYGPQLAGDVIKIASFVLSYLMLAKAMTRLFVASECVFAASYLGLVYLFTASFGLVGAVYAFAANYTLYFLFNAWVARRFLGGLGQWSPQYP</sequence>
<dbReference type="EMBL" id="NFZS01000001">
    <property type="protein sequence ID" value="RAO77620.1"/>
    <property type="molecule type" value="Genomic_DNA"/>
</dbReference>
<accession>A0A328P7J4</accession>
<evidence type="ECO:0000256" key="2">
    <source>
        <dbReference type="ARBA" id="ARBA00022475"/>
    </source>
</evidence>
<keyword evidence="3 6" id="KW-0812">Transmembrane</keyword>
<dbReference type="PANTHER" id="PTHR30250">
    <property type="entry name" value="PST FAMILY PREDICTED COLANIC ACID TRANSPORTER"/>
    <property type="match status" value="1"/>
</dbReference>
<dbReference type="Proteomes" id="UP000248926">
    <property type="component" value="Unassembled WGS sequence"/>
</dbReference>
<dbReference type="PANTHER" id="PTHR30250:SF30">
    <property type="entry name" value="LIPID III FLIPPASE"/>
    <property type="match status" value="1"/>
</dbReference>
<keyword evidence="5 6" id="KW-0472">Membrane</keyword>
<evidence type="ECO:0000256" key="1">
    <source>
        <dbReference type="ARBA" id="ARBA00004651"/>
    </source>
</evidence>
<evidence type="ECO:0000256" key="5">
    <source>
        <dbReference type="ARBA" id="ARBA00023136"/>
    </source>
</evidence>
<feature type="transmembrane region" description="Helical" evidence="6">
    <location>
        <begin position="7"/>
        <end position="31"/>
    </location>
</feature>
<feature type="transmembrane region" description="Helical" evidence="6">
    <location>
        <begin position="338"/>
        <end position="355"/>
    </location>
</feature>
<gene>
    <name evidence="7" type="ORF">CA260_07065</name>
</gene>
<dbReference type="RefSeq" id="WP_111981770.1">
    <property type="nucleotide sequence ID" value="NZ_NFZS01000001.1"/>
</dbReference>
<feature type="transmembrane region" description="Helical" evidence="6">
    <location>
        <begin position="387"/>
        <end position="408"/>
    </location>
</feature>
<feature type="transmembrane region" description="Helical" evidence="6">
    <location>
        <begin position="172"/>
        <end position="195"/>
    </location>
</feature>
<feature type="transmembrane region" description="Helical" evidence="6">
    <location>
        <begin position="148"/>
        <end position="166"/>
    </location>
</feature>
<feature type="transmembrane region" description="Helical" evidence="6">
    <location>
        <begin position="299"/>
        <end position="318"/>
    </location>
</feature>
<dbReference type="InterPro" id="IPR044550">
    <property type="entry name" value="WzxE"/>
</dbReference>
<keyword evidence="4 6" id="KW-1133">Transmembrane helix</keyword>
<dbReference type="InterPro" id="IPR050833">
    <property type="entry name" value="Poly_Biosynth_Transport"/>
</dbReference>
<evidence type="ECO:0000313" key="8">
    <source>
        <dbReference type="Proteomes" id="UP000248926"/>
    </source>
</evidence>
<evidence type="ECO:0000313" key="7">
    <source>
        <dbReference type="EMBL" id="RAO77620.1"/>
    </source>
</evidence>
<dbReference type="Pfam" id="PF13440">
    <property type="entry name" value="Polysacc_synt_3"/>
    <property type="match status" value="1"/>
</dbReference>
<proteinExistence type="predicted"/>